<sequence length="362" mass="38409">MALHVRGVLLPDDEVRDLWLVGDRVTFDPVPGAETIADRGFVLPGLVDAHCHIGIARGGAPITSLDQARALARIDRDAGVLAIRDAGSPLPYPELDDEPDLPRLVRAGRHVAPPKRYLRDIGVEVGAAEVAATVAEQAAAGNGWVKLVGDWIDRGVGDLAPAWDADTMAAAVAAAHAAGVRAAVHTFSESAVEIMVRAGVDSVEHGTGLSLDLIDLMARQGTALIPTMINIRTFGHIADQARPKFPGYADHMLALRDRFPEVVRSAYEAGVPIYVGTDAGGGIDHGQAVEEMLLLHEQAGMSRMDVLAAASWSAREWLGLPGLVEGGLADLAIYPEDPRQDLNALRTPTHLILRGHPLPPPT</sequence>
<dbReference type="InterPro" id="IPR011059">
    <property type="entry name" value="Metal-dep_hydrolase_composite"/>
</dbReference>
<dbReference type="InterPro" id="IPR051781">
    <property type="entry name" value="Metallo-dep_Hydrolase"/>
</dbReference>
<protein>
    <submittedName>
        <fullName evidence="2">Amidohydrolase</fullName>
    </submittedName>
</protein>
<evidence type="ECO:0000313" key="2">
    <source>
        <dbReference type="EMBL" id="RIV40710.1"/>
    </source>
</evidence>
<feature type="domain" description="Amidohydrolase-related" evidence="1">
    <location>
        <begin position="161"/>
        <end position="338"/>
    </location>
</feature>
<dbReference type="Proteomes" id="UP000283832">
    <property type="component" value="Unassembled WGS sequence"/>
</dbReference>
<accession>A0A418MZK9</accession>
<organism evidence="2 3">
    <name type="scientific">Micromonospora radicis</name>
    <dbReference type="NCBI Taxonomy" id="1894971"/>
    <lineage>
        <taxon>Bacteria</taxon>
        <taxon>Bacillati</taxon>
        <taxon>Actinomycetota</taxon>
        <taxon>Actinomycetes</taxon>
        <taxon>Micromonosporales</taxon>
        <taxon>Micromonosporaceae</taxon>
        <taxon>Micromonospora</taxon>
    </lineage>
</organism>
<dbReference type="Gene3D" id="2.30.40.10">
    <property type="entry name" value="Urease, subunit C, domain 1"/>
    <property type="match status" value="1"/>
</dbReference>
<dbReference type="GO" id="GO:0016810">
    <property type="term" value="F:hydrolase activity, acting on carbon-nitrogen (but not peptide) bonds"/>
    <property type="evidence" value="ECO:0007669"/>
    <property type="project" value="InterPro"/>
</dbReference>
<dbReference type="RefSeq" id="WP_119573101.1">
    <property type="nucleotide sequence ID" value="NZ_QXEC01000002.1"/>
</dbReference>
<dbReference type="SUPFAM" id="SSF51556">
    <property type="entry name" value="Metallo-dependent hydrolases"/>
    <property type="match status" value="1"/>
</dbReference>
<gene>
    <name evidence="2" type="ORF">D2L64_03590</name>
</gene>
<dbReference type="Pfam" id="PF01979">
    <property type="entry name" value="Amidohydro_1"/>
    <property type="match status" value="1"/>
</dbReference>
<dbReference type="EMBL" id="QXEC01000002">
    <property type="protein sequence ID" value="RIV40710.1"/>
    <property type="molecule type" value="Genomic_DNA"/>
</dbReference>
<keyword evidence="3" id="KW-1185">Reference proteome</keyword>
<dbReference type="AlphaFoldDB" id="A0A418MZK9"/>
<name>A0A418MZK9_9ACTN</name>
<dbReference type="PANTHER" id="PTHR43135">
    <property type="entry name" value="ALPHA-D-RIBOSE 1-METHYLPHOSPHONATE 5-TRIPHOSPHATE DIPHOSPHATASE"/>
    <property type="match status" value="1"/>
</dbReference>
<dbReference type="Gene3D" id="3.20.20.140">
    <property type="entry name" value="Metal-dependent hydrolases"/>
    <property type="match status" value="1"/>
</dbReference>
<keyword evidence="2" id="KW-0378">Hydrolase</keyword>
<proteinExistence type="predicted"/>
<dbReference type="OrthoDB" id="3451205at2"/>
<dbReference type="PANTHER" id="PTHR43135:SF4">
    <property type="entry name" value="AMIDOHYDROLASE-RELATED DOMAIN-CONTAINING PROTEIN"/>
    <property type="match status" value="1"/>
</dbReference>
<evidence type="ECO:0000313" key="3">
    <source>
        <dbReference type="Proteomes" id="UP000283832"/>
    </source>
</evidence>
<reference evidence="2 3" key="1">
    <citation type="submission" date="2018-08" db="EMBL/GenBank/DDBJ databases">
        <title>Jishengella sp. nov., isolated from a root of Azadirachta indica A. Juss. var. siamensis Valenton.</title>
        <authorList>
            <person name="Kuncharoen N."/>
            <person name="Tanasupawat S."/>
            <person name="Kudo T."/>
            <person name="Ohkuma M."/>
        </authorList>
    </citation>
    <scope>NUCLEOTIDE SEQUENCE [LARGE SCALE GENOMIC DNA]</scope>
    <source>
        <strain evidence="2 3">AZ1-13</strain>
    </source>
</reference>
<evidence type="ECO:0000259" key="1">
    <source>
        <dbReference type="Pfam" id="PF01979"/>
    </source>
</evidence>
<dbReference type="InterPro" id="IPR006680">
    <property type="entry name" value="Amidohydro-rel"/>
</dbReference>
<comment type="caution">
    <text evidence="2">The sequence shown here is derived from an EMBL/GenBank/DDBJ whole genome shotgun (WGS) entry which is preliminary data.</text>
</comment>
<dbReference type="InterPro" id="IPR032466">
    <property type="entry name" value="Metal_Hydrolase"/>
</dbReference>